<keyword evidence="3" id="KW-0762">Sugar transport</keyword>
<evidence type="ECO:0000256" key="1">
    <source>
        <dbReference type="ARBA" id="ARBA00022679"/>
    </source>
</evidence>
<organism evidence="3 4">
    <name type="scientific">Granulicatella seriolae</name>
    <dbReference type="NCBI Taxonomy" id="2967226"/>
    <lineage>
        <taxon>Bacteria</taxon>
        <taxon>Bacillati</taxon>
        <taxon>Bacillota</taxon>
        <taxon>Bacilli</taxon>
        <taxon>Lactobacillales</taxon>
        <taxon>Carnobacteriaceae</taxon>
        <taxon>Granulicatella</taxon>
    </lineage>
</organism>
<dbReference type="RefSeq" id="WP_256944109.1">
    <property type="nucleotide sequence ID" value="NZ_JANHNZ010000001.1"/>
</dbReference>
<name>A0ABT1WK44_9LACT</name>
<evidence type="ECO:0000313" key="4">
    <source>
        <dbReference type="Proteomes" id="UP001059480"/>
    </source>
</evidence>
<dbReference type="InterPro" id="IPR036095">
    <property type="entry name" value="PTS_EIIB-like_sf"/>
</dbReference>
<dbReference type="InterPro" id="IPR013011">
    <property type="entry name" value="PTS_EIIB_2"/>
</dbReference>
<accession>A0ABT1WK44</accession>
<keyword evidence="4" id="KW-1185">Reference proteome</keyword>
<dbReference type="CDD" id="cd05563">
    <property type="entry name" value="PTS_IIB_ascorbate"/>
    <property type="match status" value="1"/>
</dbReference>
<proteinExistence type="predicted"/>
<dbReference type="SUPFAM" id="SSF52794">
    <property type="entry name" value="PTS system IIB component-like"/>
    <property type="match status" value="1"/>
</dbReference>
<dbReference type="InterPro" id="IPR003501">
    <property type="entry name" value="PTS_EIIB_2/3"/>
</dbReference>
<evidence type="ECO:0000313" key="3">
    <source>
        <dbReference type="EMBL" id="MCQ9208991.1"/>
    </source>
</evidence>
<gene>
    <name evidence="3" type="ORF">NPA36_00220</name>
</gene>
<reference evidence="3" key="1">
    <citation type="submission" date="2022-07" db="EMBL/GenBank/DDBJ databases">
        <authorList>
            <person name="Jung M.-Y."/>
            <person name="Lee M."/>
        </authorList>
    </citation>
    <scope>NUCLEOTIDE SEQUENCE</scope>
    <source>
        <strain evidence="3">S8</strain>
    </source>
</reference>
<reference evidence="3" key="3">
    <citation type="journal article" date="2023" name="Microbiol. Resour. Announc.">
        <title>Draft Genome Sequence of Granulicatella sp. Strain S8, Isolated from a Marine Fish, Seriola quinqueradiata.</title>
        <authorList>
            <person name="Lee M."/>
            <person name="Farooq A."/>
            <person name="Jeong J.B."/>
            <person name="Jung M.Y."/>
        </authorList>
    </citation>
    <scope>NUCLEOTIDE SEQUENCE</scope>
    <source>
        <strain evidence="3">S8</strain>
    </source>
</reference>
<keyword evidence="1" id="KW-0808">Transferase</keyword>
<dbReference type="Proteomes" id="UP001059480">
    <property type="component" value="Unassembled WGS sequence"/>
</dbReference>
<comment type="caution">
    <text evidence="3">The sequence shown here is derived from an EMBL/GenBank/DDBJ whole genome shotgun (WGS) entry which is preliminary data.</text>
</comment>
<dbReference type="PROSITE" id="PS51099">
    <property type="entry name" value="PTS_EIIB_TYPE_2"/>
    <property type="match status" value="1"/>
</dbReference>
<reference evidence="3" key="2">
    <citation type="journal article" date="2023" name="Curr. Microbiol.">
        <title>Granulicatella seriolae sp. nov., a Novel Facultative Anaerobe Isolated from Yellowtail Marine Fish.</title>
        <authorList>
            <person name="Lee M."/>
            <person name="Choi Y.J."/>
            <person name="Farooq A."/>
            <person name="Jeong J.B."/>
            <person name="Jung M.Y."/>
        </authorList>
    </citation>
    <scope>NUCLEOTIDE SEQUENCE</scope>
    <source>
        <strain evidence="3">S8</strain>
    </source>
</reference>
<sequence>MRVLVACGNGSGTSLMIRRTVEKAFKAKDVRITNIHHCAISEGKSIAKNFDVVFTPANFVSMFDQAAQKGVKVVGVKNPMSQKEIEERMVEHEIVK</sequence>
<protein>
    <submittedName>
        <fullName evidence="3">PTS sugar transporter subunit IIB</fullName>
    </submittedName>
</protein>
<evidence type="ECO:0000259" key="2">
    <source>
        <dbReference type="PROSITE" id="PS51099"/>
    </source>
</evidence>
<keyword evidence="3" id="KW-0813">Transport</keyword>
<dbReference type="Pfam" id="PF02302">
    <property type="entry name" value="PTS_IIB"/>
    <property type="match status" value="1"/>
</dbReference>
<dbReference type="EMBL" id="JANHNZ010000001">
    <property type="protein sequence ID" value="MCQ9208991.1"/>
    <property type="molecule type" value="Genomic_DNA"/>
</dbReference>
<dbReference type="Gene3D" id="3.40.50.2300">
    <property type="match status" value="1"/>
</dbReference>
<feature type="domain" description="PTS EIIB type-2" evidence="2">
    <location>
        <begin position="1"/>
        <end position="96"/>
    </location>
</feature>